<dbReference type="NCBIfam" id="NF011397">
    <property type="entry name" value="PRK14822.1"/>
    <property type="match status" value="1"/>
</dbReference>
<feature type="binding site" evidence="10">
    <location>
        <position position="73"/>
    </location>
    <ligand>
        <name>substrate</name>
    </ligand>
</feature>
<keyword evidence="6 10" id="KW-0460">Magnesium</keyword>
<comment type="catalytic activity">
    <reaction evidence="9 10">
        <text>XTP + H2O = XMP + diphosphate + H(+)</text>
        <dbReference type="Rhea" id="RHEA:28610"/>
        <dbReference type="ChEBI" id="CHEBI:15377"/>
        <dbReference type="ChEBI" id="CHEBI:15378"/>
        <dbReference type="ChEBI" id="CHEBI:33019"/>
        <dbReference type="ChEBI" id="CHEBI:57464"/>
        <dbReference type="ChEBI" id="CHEBI:61314"/>
        <dbReference type="EC" id="3.6.1.66"/>
    </reaction>
</comment>
<dbReference type="CDD" id="cd00515">
    <property type="entry name" value="HAM1"/>
    <property type="match status" value="1"/>
</dbReference>
<dbReference type="GO" id="GO:0036222">
    <property type="term" value="F:XTP diphosphatase activity"/>
    <property type="evidence" value="ECO:0007669"/>
    <property type="project" value="UniProtKB-UniRule"/>
</dbReference>
<evidence type="ECO:0000256" key="9">
    <source>
        <dbReference type="ARBA" id="ARBA00052017"/>
    </source>
</evidence>
<dbReference type="PANTHER" id="PTHR11067">
    <property type="entry name" value="INOSINE TRIPHOSPHATE PYROPHOSPHATASE/HAM1 PROTEIN"/>
    <property type="match status" value="1"/>
</dbReference>
<evidence type="ECO:0000256" key="5">
    <source>
        <dbReference type="ARBA" id="ARBA00022801"/>
    </source>
</evidence>
<evidence type="ECO:0000256" key="6">
    <source>
        <dbReference type="ARBA" id="ARBA00022842"/>
    </source>
</evidence>
<dbReference type="Gene3D" id="3.90.950.10">
    <property type="match status" value="1"/>
</dbReference>
<dbReference type="PANTHER" id="PTHR11067:SF9">
    <property type="entry name" value="INOSINE TRIPHOSPHATE PYROPHOSPHATASE"/>
    <property type="match status" value="1"/>
</dbReference>
<comment type="cofactor">
    <cofactor evidence="10">
        <name>Mg(2+)</name>
        <dbReference type="ChEBI" id="CHEBI:18420"/>
    </cofactor>
    <text evidence="10">Binds 1 Mg(2+) ion per subunit.</text>
</comment>
<evidence type="ECO:0000256" key="10">
    <source>
        <dbReference type="HAMAP-Rule" id="MF_01405"/>
    </source>
</evidence>
<evidence type="ECO:0000313" key="12">
    <source>
        <dbReference type="EMBL" id="GGF06618.1"/>
    </source>
</evidence>
<evidence type="ECO:0000256" key="7">
    <source>
        <dbReference type="ARBA" id="ARBA00023080"/>
    </source>
</evidence>
<feature type="binding site" evidence="10">
    <location>
        <begin position="183"/>
        <end position="184"/>
    </location>
    <ligand>
        <name>substrate</name>
    </ligand>
</feature>
<proteinExistence type="inferred from homology"/>
<reference evidence="12" key="1">
    <citation type="journal article" date="2014" name="Int. J. Syst. Evol. Microbiol.">
        <title>Complete genome sequence of Corynebacterium casei LMG S-19264T (=DSM 44701T), isolated from a smear-ripened cheese.</title>
        <authorList>
            <consortium name="US DOE Joint Genome Institute (JGI-PGF)"/>
            <person name="Walter F."/>
            <person name="Albersmeier A."/>
            <person name="Kalinowski J."/>
            <person name="Ruckert C."/>
        </authorList>
    </citation>
    <scope>NUCLEOTIDE SEQUENCE</scope>
    <source>
        <strain evidence="12">CGMCC 1.12153</strain>
    </source>
</reference>
<dbReference type="HAMAP" id="MF_01405">
    <property type="entry name" value="Non_canon_purine_NTPase"/>
    <property type="match status" value="1"/>
</dbReference>
<organism evidence="12 13">
    <name type="scientific">Halobacillus andaensis</name>
    <dbReference type="NCBI Taxonomy" id="1176239"/>
    <lineage>
        <taxon>Bacteria</taxon>
        <taxon>Bacillati</taxon>
        <taxon>Bacillota</taxon>
        <taxon>Bacilli</taxon>
        <taxon>Bacillales</taxon>
        <taxon>Bacillaceae</taxon>
        <taxon>Halobacillus</taxon>
    </lineage>
</organism>
<protein>
    <recommendedName>
        <fullName evidence="10">dITP/XTP pyrophosphatase</fullName>
        <ecNumber evidence="10">3.6.1.66</ecNumber>
    </recommendedName>
    <alternativeName>
        <fullName evidence="10">Non-canonical purine NTP pyrophosphatase</fullName>
    </alternativeName>
    <alternativeName>
        <fullName evidence="10">Non-standard purine NTP pyrophosphatase</fullName>
    </alternativeName>
    <alternativeName>
        <fullName evidence="10">Nucleoside-triphosphate diphosphatase</fullName>
    </alternativeName>
    <alternativeName>
        <fullName evidence="10">Nucleoside-triphosphate pyrophosphatase</fullName>
        <shortName evidence="10">NTPase</shortName>
    </alternativeName>
</protein>
<evidence type="ECO:0000313" key="13">
    <source>
        <dbReference type="Proteomes" id="UP000660110"/>
    </source>
</evidence>
<evidence type="ECO:0000256" key="11">
    <source>
        <dbReference type="RuleBase" id="RU003781"/>
    </source>
</evidence>
<evidence type="ECO:0000256" key="1">
    <source>
        <dbReference type="ARBA" id="ARBA00008023"/>
    </source>
</evidence>
<dbReference type="AlphaFoldDB" id="A0A917ESQ9"/>
<dbReference type="Pfam" id="PF01725">
    <property type="entry name" value="Ham1p_like"/>
    <property type="match status" value="1"/>
</dbReference>
<dbReference type="EC" id="3.6.1.66" evidence="10"/>
<keyword evidence="4 10" id="KW-0547">Nucleotide-binding</keyword>
<feature type="binding site" evidence="10">
    <location>
        <position position="72"/>
    </location>
    <ligand>
        <name>Mg(2+)</name>
        <dbReference type="ChEBI" id="CHEBI:18420"/>
    </ligand>
</feature>
<sequence>MMKELVVATKNEGKVAEFRSMFSKYGIEVKSLLDFNEPIKDIVEDGDTFEENAAIKAEAIAFQYEIPVVADDSGLEIDALNGEPGIYSARYAGEEKNDQKNLEKVLSQMEGVPESERTARFVCAVAVARPNHETFVKRGTCEGVIANCPRGTEGFGYDPIFIPKGSNRTMAEHSAEEKNSISHRKNAIVKIEQWLQQLS</sequence>
<dbReference type="GO" id="GO:0000166">
    <property type="term" value="F:nucleotide binding"/>
    <property type="evidence" value="ECO:0007669"/>
    <property type="project" value="UniProtKB-KW"/>
</dbReference>
<dbReference type="GO" id="GO:0009117">
    <property type="term" value="P:nucleotide metabolic process"/>
    <property type="evidence" value="ECO:0007669"/>
    <property type="project" value="UniProtKB-KW"/>
</dbReference>
<comment type="similarity">
    <text evidence="1 10 11">Belongs to the HAM1 NTPase family.</text>
</comment>
<accession>A0A917ESQ9</accession>
<keyword evidence="7 10" id="KW-0546">Nucleotide metabolism</keyword>
<dbReference type="GO" id="GO:0036220">
    <property type="term" value="F:ITP diphosphatase activity"/>
    <property type="evidence" value="ECO:0007669"/>
    <property type="project" value="UniProtKB-UniRule"/>
</dbReference>
<keyword evidence="13" id="KW-1185">Reference proteome</keyword>
<dbReference type="EMBL" id="BMEL01000001">
    <property type="protein sequence ID" value="GGF06618.1"/>
    <property type="molecule type" value="Genomic_DNA"/>
</dbReference>
<feature type="binding site" evidence="10">
    <location>
        <begin position="9"/>
        <end position="14"/>
    </location>
    <ligand>
        <name>substrate</name>
    </ligand>
</feature>
<comment type="subunit">
    <text evidence="2 10">Homodimer.</text>
</comment>
<gene>
    <name evidence="12" type="primary">ysnA</name>
    <name evidence="12" type="ORF">GCM10010954_01320</name>
</gene>
<feature type="active site" description="Proton acceptor" evidence="10">
    <location>
        <position position="72"/>
    </location>
</feature>
<dbReference type="SUPFAM" id="SSF52972">
    <property type="entry name" value="ITPase-like"/>
    <property type="match status" value="1"/>
</dbReference>
<feature type="binding site" evidence="10">
    <location>
        <position position="178"/>
    </location>
    <ligand>
        <name>substrate</name>
    </ligand>
</feature>
<dbReference type="NCBIfam" id="TIGR00042">
    <property type="entry name" value="RdgB/HAM1 family non-canonical purine NTP pyrophosphatase"/>
    <property type="match status" value="1"/>
</dbReference>
<comment type="function">
    <text evidence="10">Pyrophosphatase that catalyzes the hydrolysis of nucleoside triphosphates to their monophosphate derivatives, with a high preference for the non-canonical purine nucleotides XTP (xanthosine triphosphate), dITP (deoxyinosine triphosphate) and ITP. Seems to function as a house-cleaning enzyme that removes non-canonical purine nucleotides from the nucleotide pool, thus preventing their incorporation into DNA/RNA and avoiding chromosomal lesions.</text>
</comment>
<dbReference type="FunFam" id="3.90.950.10:FF:000001">
    <property type="entry name" value="dITP/XTP pyrophosphatase"/>
    <property type="match status" value="1"/>
</dbReference>
<reference evidence="12" key="2">
    <citation type="submission" date="2020-09" db="EMBL/GenBank/DDBJ databases">
        <authorList>
            <person name="Sun Q."/>
            <person name="Zhou Y."/>
        </authorList>
    </citation>
    <scope>NUCLEOTIDE SEQUENCE</scope>
    <source>
        <strain evidence="12">CGMCC 1.12153</strain>
    </source>
</reference>
<name>A0A917ESQ9_HALAA</name>
<keyword evidence="5 10" id="KW-0378">Hydrolase</keyword>
<evidence type="ECO:0000256" key="2">
    <source>
        <dbReference type="ARBA" id="ARBA00011738"/>
    </source>
</evidence>
<comment type="catalytic activity">
    <reaction evidence="10">
        <text>ITP + H2O = IMP + diphosphate + H(+)</text>
        <dbReference type="Rhea" id="RHEA:29399"/>
        <dbReference type="ChEBI" id="CHEBI:15377"/>
        <dbReference type="ChEBI" id="CHEBI:15378"/>
        <dbReference type="ChEBI" id="CHEBI:33019"/>
        <dbReference type="ChEBI" id="CHEBI:58053"/>
        <dbReference type="ChEBI" id="CHEBI:61402"/>
        <dbReference type="EC" id="3.6.1.66"/>
    </reaction>
</comment>
<dbReference type="GO" id="GO:0046872">
    <property type="term" value="F:metal ion binding"/>
    <property type="evidence" value="ECO:0007669"/>
    <property type="project" value="UniProtKB-KW"/>
</dbReference>
<dbReference type="Proteomes" id="UP000660110">
    <property type="component" value="Unassembled WGS sequence"/>
</dbReference>
<dbReference type="InterPro" id="IPR020922">
    <property type="entry name" value="dITP/XTP_pyrophosphatase"/>
</dbReference>
<feature type="binding site" evidence="10">
    <location>
        <begin position="155"/>
        <end position="158"/>
    </location>
    <ligand>
        <name>substrate</name>
    </ligand>
</feature>
<dbReference type="InterPro" id="IPR029001">
    <property type="entry name" value="ITPase-like_fam"/>
</dbReference>
<dbReference type="GO" id="GO:0017111">
    <property type="term" value="F:ribonucleoside triphosphate phosphatase activity"/>
    <property type="evidence" value="ECO:0007669"/>
    <property type="project" value="InterPro"/>
</dbReference>
<evidence type="ECO:0000256" key="4">
    <source>
        <dbReference type="ARBA" id="ARBA00022741"/>
    </source>
</evidence>
<comment type="catalytic activity">
    <reaction evidence="8 10">
        <text>dITP + H2O = dIMP + diphosphate + H(+)</text>
        <dbReference type="Rhea" id="RHEA:28342"/>
        <dbReference type="ChEBI" id="CHEBI:15377"/>
        <dbReference type="ChEBI" id="CHEBI:15378"/>
        <dbReference type="ChEBI" id="CHEBI:33019"/>
        <dbReference type="ChEBI" id="CHEBI:61194"/>
        <dbReference type="ChEBI" id="CHEBI:61382"/>
        <dbReference type="EC" id="3.6.1.66"/>
    </reaction>
</comment>
<dbReference type="InterPro" id="IPR002637">
    <property type="entry name" value="RdgB/HAM1"/>
</dbReference>
<keyword evidence="3 10" id="KW-0479">Metal-binding</keyword>
<evidence type="ECO:0000256" key="3">
    <source>
        <dbReference type="ARBA" id="ARBA00022723"/>
    </source>
</evidence>
<dbReference type="GO" id="GO:0035870">
    <property type="term" value="F:dITP diphosphatase activity"/>
    <property type="evidence" value="ECO:0007669"/>
    <property type="project" value="UniProtKB-UniRule"/>
</dbReference>
<dbReference type="GO" id="GO:0005829">
    <property type="term" value="C:cytosol"/>
    <property type="evidence" value="ECO:0007669"/>
    <property type="project" value="TreeGrafter"/>
</dbReference>
<comment type="caution">
    <text evidence="12">The sequence shown here is derived from an EMBL/GenBank/DDBJ whole genome shotgun (WGS) entry which is preliminary data.</text>
</comment>
<comment type="caution">
    <text evidence="10">Lacks conserved residue(s) required for the propagation of feature annotation.</text>
</comment>
<evidence type="ECO:0000256" key="8">
    <source>
        <dbReference type="ARBA" id="ARBA00051875"/>
    </source>
</evidence>
<dbReference type="GO" id="GO:0009146">
    <property type="term" value="P:purine nucleoside triphosphate catabolic process"/>
    <property type="evidence" value="ECO:0007669"/>
    <property type="project" value="UniProtKB-UniRule"/>
</dbReference>